<dbReference type="EMBL" id="JADIKD010000012">
    <property type="protein sequence ID" value="MFK2918996.1"/>
    <property type="molecule type" value="Genomic_DNA"/>
</dbReference>
<accession>A0ABW8KA08</accession>
<gene>
    <name evidence="2" type="ORF">ISS97_17125</name>
</gene>
<keyword evidence="3" id="KW-1185">Reference proteome</keyword>
<keyword evidence="1" id="KW-1133">Transmembrane helix</keyword>
<keyword evidence="1" id="KW-0812">Transmembrane</keyword>
<evidence type="ECO:0000313" key="3">
    <source>
        <dbReference type="Proteomes" id="UP001620408"/>
    </source>
</evidence>
<sequence length="132" mass="14112">MPDDANSQGTRRPNALDYLRSIIAMLVGLVVTKMIVLAIEGGSHAMHVRDYAFIVPVAAYVPATVVGVAMAVRMAQHHAVAITVSIVLVLLLLARADLAVRPDPMWSAIATARALAAGGWIGWALSRRKTLF</sequence>
<evidence type="ECO:0008006" key="4">
    <source>
        <dbReference type="Google" id="ProtNLM"/>
    </source>
</evidence>
<protein>
    <recommendedName>
        <fullName evidence="4">DoxX family protein</fullName>
    </recommendedName>
</protein>
<feature type="transmembrane region" description="Helical" evidence="1">
    <location>
        <begin position="51"/>
        <end position="72"/>
    </location>
</feature>
<dbReference type="RefSeq" id="WP_379983378.1">
    <property type="nucleotide sequence ID" value="NZ_JADIKD010000012.1"/>
</dbReference>
<feature type="transmembrane region" description="Helical" evidence="1">
    <location>
        <begin position="104"/>
        <end position="125"/>
    </location>
</feature>
<feature type="transmembrane region" description="Helical" evidence="1">
    <location>
        <begin position="21"/>
        <end position="39"/>
    </location>
</feature>
<organism evidence="2 3">
    <name type="scientific">Dyella koreensis</name>
    <dbReference type="NCBI Taxonomy" id="311235"/>
    <lineage>
        <taxon>Bacteria</taxon>
        <taxon>Pseudomonadati</taxon>
        <taxon>Pseudomonadota</taxon>
        <taxon>Gammaproteobacteria</taxon>
        <taxon>Lysobacterales</taxon>
        <taxon>Rhodanobacteraceae</taxon>
        <taxon>Dyella</taxon>
    </lineage>
</organism>
<name>A0ABW8KA08_9GAMM</name>
<proteinExistence type="predicted"/>
<reference evidence="2 3" key="1">
    <citation type="submission" date="2020-10" db="EMBL/GenBank/DDBJ databases">
        <title>Phylogeny of dyella-like bacteria.</title>
        <authorList>
            <person name="Fu J."/>
        </authorList>
    </citation>
    <scope>NUCLEOTIDE SEQUENCE [LARGE SCALE GENOMIC DNA]</scope>
    <source>
        <strain evidence="2 3">BB4</strain>
    </source>
</reference>
<evidence type="ECO:0000256" key="1">
    <source>
        <dbReference type="SAM" id="Phobius"/>
    </source>
</evidence>
<feature type="transmembrane region" description="Helical" evidence="1">
    <location>
        <begin position="79"/>
        <end position="98"/>
    </location>
</feature>
<dbReference type="Proteomes" id="UP001620408">
    <property type="component" value="Unassembled WGS sequence"/>
</dbReference>
<comment type="caution">
    <text evidence="2">The sequence shown here is derived from an EMBL/GenBank/DDBJ whole genome shotgun (WGS) entry which is preliminary data.</text>
</comment>
<evidence type="ECO:0000313" key="2">
    <source>
        <dbReference type="EMBL" id="MFK2918996.1"/>
    </source>
</evidence>
<keyword evidence="1" id="KW-0472">Membrane</keyword>